<keyword evidence="15" id="KW-0067">ATP-binding</keyword>
<keyword evidence="21" id="KW-0511">Multifunctional enzyme</keyword>
<feature type="domain" description="DNA2/NAM7 helicase-like C-terminal" evidence="26">
    <location>
        <begin position="1137"/>
        <end position="1354"/>
    </location>
</feature>
<feature type="region of interest" description="Disordered" evidence="23">
    <location>
        <begin position="1435"/>
        <end position="1476"/>
    </location>
</feature>
<protein>
    <recommendedName>
        <fullName evidence="5">DNA replication ATP-dependent helicase/nuclease DNA2</fullName>
        <ecNumber evidence="4">3.6.4.12</ecNumber>
    </recommendedName>
</protein>
<name>A0A8H5D386_9AGAR</name>
<comment type="cofactor">
    <cofactor evidence="1">
        <name>[4Fe-4S] cluster</name>
        <dbReference type="ChEBI" id="CHEBI:49883"/>
    </cofactor>
</comment>
<keyword evidence="6" id="KW-0004">4Fe-4S</keyword>
<evidence type="ECO:0000256" key="7">
    <source>
        <dbReference type="ARBA" id="ARBA00022705"/>
    </source>
</evidence>
<dbReference type="GO" id="GO:0005524">
    <property type="term" value="F:ATP binding"/>
    <property type="evidence" value="ECO:0007669"/>
    <property type="project" value="UniProtKB-KW"/>
</dbReference>
<comment type="caution">
    <text evidence="27">The sequence shown here is derived from an EMBL/GenBank/DDBJ whole genome shotgun (WGS) entry which is preliminary data.</text>
</comment>
<keyword evidence="20" id="KW-0539">Nucleus</keyword>
<gene>
    <name evidence="27" type="ORF">D9756_006046</name>
</gene>
<evidence type="ECO:0000256" key="17">
    <source>
        <dbReference type="ARBA" id="ARBA00023014"/>
    </source>
</evidence>
<evidence type="ECO:0000256" key="8">
    <source>
        <dbReference type="ARBA" id="ARBA00022722"/>
    </source>
</evidence>
<dbReference type="Gene3D" id="3.90.320.10">
    <property type="match status" value="1"/>
</dbReference>
<dbReference type="GO" id="GO:0005634">
    <property type="term" value="C:nucleus"/>
    <property type="evidence" value="ECO:0007669"/>
    <property type="project" value="UniProtKB-SubCell"/>
</dbReference>
<dbReference type="Pfam" id="PF08696">
    <property type="entry name" value="Dna2"/>
    <property type="match status" value="1"/>
</dbReference>
<evidence type="ECO:0000313" key="27">
    <source>
        <dbReference type="EMBL" id="KAF5352776.1"/>
    </source>
</evidence>
<dbReference type="PANTHER" id="PTHR43788">
    <property type="entry name" value="DNA2/NAM7 HELICASE FAMILY MEMBER"/>
    <property type="match status" value="1"/>
</dbReference>
<evidence type="ECO:0000256" key="4">
    <source>
        <dbReference type="ARBA" id="ARBA00012551"/>
    </source>
</evidence>
<evidence type="ECO:0000256" key="2">
    <source>
        <dbReference type="ARBA" id="ARBA00004123"/>
    </source>
</evidence>
<dbReference type="InterPro" id="IPR014808">
    <property type="entry name" value="DNA_replication_fac_Dna2_N"/>
</dbReference>
<feature type="compositionally biased region" description="Low complexity" evidence="23">
    <location>
        <begin position="259"/>
        <end position="281"/>
    </location>
</feature>
<dbReference type="GO" id="GO:0046872">
    <property type="term" value="F:metal ion binding"/>
    <property type="evidence" value="ECO:0007669"/>
    <property type="project" value="UniProtKB-KW"/>
</dbReference>
<dbReference type="InterPro" id="IPR027417">
    <property type="entry name" value="P-loop_NTPase"/>
</dbReference>
<keyword evidence="13" id="KW-0378">Hydrolase</keyword>
<evidence type="ECO:0000313" key="28">
    <source>
        <dbReference type="Proteomes" id="UP000559027"/>
    </source>
</evidence>
<keyword evidence="19" id="KW-0234">DNA repair</keyword>
<keyword evidence="17" id="KW-0411">Iron-sulfur</keyword>
<comment type="subcellular location">
    <subcellularLocation>
        <location evidence="2">Nucleus</location>
    </subcellularLocation>
</comment>
<sequence>MIQTHKAHEVPQKGYFQSSPFQLPLKPPFYIFMSMPYEPKGLHGLLPQKSKSTGEEIRFTSLAGQYSMAPSATAPAASMMPPSSQLAWSSSGMMSLDGFAAFQVSTLSSTYVKREFPEEVYCQVKRHVGSQSVKAKSTPYIISKPDKRSAQECLHTGPTMPPTSVSPQDEADFMRSLLSGLDTTRAVSMPFTPNKSKKPQKVERVLEKMKSPEFKTSTKTQDKGLLPGDKVPQKDEDISGLLDGAEDWDWSDMTDFLTPKKTNTSPKKSRSTPGPGLGSPKKPLPQVPKREYQKAACTRCIIESVSEVRVNGRSQKVLAVKLDHGEERRTVTLQDDWITTDARLGDVINIIGPFETPTATSSTSSTTSTIHITSKSNYLILHPDILITATALSNASQCRRKPLLSSLVRSMSDVTPALVWGNILHEVMQLCMNENRWGQNWVEERIDEVVRKNLVNIVKIEMTVEEASREVKPEGILSDTRSKTNDAPPLLAISDLLDVEEDIWSPTYGLKGKIDATVHSIISQPGPQAHPMSSYFAKSKNVKHGDDMETITGAVPFEIKTGRSIAGMEHRAQTMLYTLLVAERYHQEVGAGLLYYTQKEEVVRVPVVRNELRGLIMARNDLAGYMMRRHRLGKGSVGEDGVYAVEEESFLPPSVDDERVCKRCYVVDTCMLYRRAVENVKDTSSPIADTYGLKTSHLTQSQLDFFKKWERLISMEEKDIHRFKKELWTMGAKEREEKGRCFAGMILDETYNVNAPTPSQGVGYHDAQVENIEADLVNSGKDKIHKFTYRFIRSSQPQYRTQFRSQYSRAGDEEAGSLLSGHMAVGEAITISVEPDLLALAKGFIVDLSPSAVVVGVDHELDLEKIEWRLATRRQKLTPSQQKAEEIVFRIDKDDLYGGMARIRDNLAQMFYVEGDAKRLKLIVDLRPPGFENLDWLDNKYSNDRKEYLRHTEKLNASQKEAVKKVLGAKDYALILGMPGTGKTGVIASLVKVLVGMGKTVLVSAYTHSAVDNVLLRLKSESKNGDLDFGVLRLGNLDKIHPDVQEFTLAERRQAVTVEQLEKQLMSPPVVATTCLSVDHALFNRRKFDYCIVDEASQITLPTCLGPVRFAERFVLVGDHFQLPPLVRSVQARQGGLDVSLFRRLSDSHPNAVVELADQYRMNEEIMTLSNRLIYGERLRCGSESVRTRKLTIPKWNVVKSLCERAACTHASRHPRGCWLRQLLDEKCKAVFVDTDGIPGHESRAGDLIQNEVEAELVRQVTEALIVGGVSPDQIGIITLYRQQVKLISHLLGGRKDVEILTADRSQGRDKDVVIFSMVRSNDEGRTGDLVKDWRRMNVSFTRARSKLIIFGSRQTLQATPLLKEFFQLMDEKGWVMSMLDGAHNFHASVLRDAGAVADQVAEPTGMKVDDSDDDIEVVDHPVKEAQLGMDSAKHLTPSKRSCGTDEEKENVHDSGSGVFAKDGRPVKKMRKSHDVDSGIVKGRPLLLDLINDDL</sequence>
<dbReference type="InterPro" id="IPR041677">
    <property type="entry name" value="DNA2/NAM7_AAA_11"/>
</dbReference>
<keyword evidence="28" id="KW-1185">Reference proteome</keyword>
<evidence type="ECO:0000256" key="12">
    <source>
        <dbReference type="ARBA" id="ARBA00022763"/>
    </source>
</evidence>
<evidence type="ECO:0000256" key="14">
    <source>
        <dbReference type="ARBA" id="ARBA00022806"/>
    </source>
</evidence>
<dbReference type="Gene3D" id="3.40.50.300">
    <property type="entry name" value="P-loop containing nucleotide triphosphate hydrolases"/>
    <property type="match status" value="2"/>
</dbReference>
<keyword evidence="14" id="KW-0347">Helicase</keyword>
<keyword evidence="10" id="KW-0547">Nucleotide-binding</keyword>
<dbReference type="GO" id="GO:0043139">
    <property type="term" value="F:5'-3' DNA helicase activity"/>
    <property type="evidence" value="ECO:0007669"/>
    <property type="project" value="TreeGrafter"/>
</dbReference>
<evidence type="ECO:0000259" key="25">
    <source>
        <dbReference type="Pfam" id="PF13086"/>
    </source>
</evidence>
<feature type="domain" description="DNA2/NAM7 helicase helicase" evidence="25">
    <location>
        <begin position="954"/>
        <end position="1054"/>
    </location>
</feature>
<evidence type="ECO:0000256" key="21">
    <source>
        <dbReference type="ARBA" id="ARBA00023268"/>
    </source>
</evidence>
<dbReference type="InterPro" id="IPR047187">
    <property type="entry name" value="SF1_C_Upf1"/>
</dbReference>
<dbReference type="Pfam" id="PF13086">
    <property type="entry name" value="AAA_11"/>
    <property type="match status" value="2"/>
</dbReference>
<accession>A0A8H5D386</accession>
<dbReference type="InterPro" id="IPR026851">
    <property type="entry name" value="Dna2/JHS1_DEXXQ-box"/>
</dbReference>
<dbReference type="Proteomes" id="UP000559027">
    <property type="component" value="Unassembled WGS sequence"/>
</dbReference>
<evidence type="ECO:0000256" key="6">
    <source>
        <dbReference type="ARBA" id="ARBA00022485"/>
    </source>
</evidence>
<evidence type="ECO:0000259" key="24">
    <source>
        <dbReference type="Pfam" id="PF08696"/>
    </source>
</evidence>
<evidence type="ECO:0000256" key="18">
    <source>
        <dbReference type="ARBA" id="ARBA00023125"/>
    </source>
</evidence>
<keyword evidence="12" id="KW-0227">DNA damage</keyword>
<dbReference type="EMBL" id="JAACJO010000011">
    <property type="protein sequence ID" value="KAF5352776.1"/>
    <property type="molecule type" value="Genomic_DNA"/>
</dbReference>
<evidence type="ECO:0000256" key="23">
    <source>
        <dbReference type="SAM" id="MobiDB-lite"/>
    </source>
</evidence>
<dbReference type="GO" id="GO:0004519">
    <property type="term" value="F:endonuclease activity"/>
    <property type="evidence" value="ECO:0007669"/>
    <property type="project" value="UniProtKB-KW"/>
</dbReference>
<dbReference type="GO" id="GO:0006260">
    <property type="term" value="P:DNA replication"/>
    <property type="evidence" value="ECO:0007669"/>
    <property type="project" value="UniProtKB-KW"/>
</dbReference>
<feature type="domain" description="DNA replication factor Dna2 N-terminal" evidence="24">
    <location>
        <begin position="323"/>
        <end position="519"/>
    </location>
</feature>
<comment type="catalytic activity">
    <reaction evidence="22">
        <text>ATP + H2O = ADP + phosphate + H(+)</text>
        <dbReference type="Rhea" id="RHEA:13065"/>
        <dbReference type="ChEBI" id="CHEBI:15377"/>
        <dbReference type="ChEBI" id="CHEBI:15378"/>
        <dbReference type="ChEBI" id="CHEBI:30616"/>
        <dbReference type="ChEBI" id="CHEBI:43474"/>
        <dbReference type="ChEBI" id="CHEBI:456216"/>
        <dbReference type="EC" id="3.6.4.12"/>
    </reaction>
</comment>
<proteinExistence type="inferred from homology"/>
<evidence type="ECO:0000256" key="16">
    <source>
        <dbReference type="ARBA" id="ARBA00023004"/>
    </source>
</evidence>
<dbReference type="InterPro" id="IPR011604">
    <property type="entry name" value="PDDEXK-like_dom_sf"/>
</dbReference>
<feature type="region of interest" description="Disordered" evidence="23">
    <location>
        <begin position="184"/>
        <end position="237"/>
    </location>
</feature>
<evidence type="ECO:0000256" key="15">
    <source>
        <dbReference type="ARBA" id="ARBA00022840"/>
    </source>
</evidence>
<dbReference type="EC" id="3.6.4.12" evidence="4"/>
<evidence type="ECO:0000256" key="22">
    <source>
        <dbReference type="ARBA" id="ARBA00047995"/>
    </source>
</evidence>
<evidence type="ECO:0000256" key="1">
    <source>
        <dbReference type="ARBA" id="ARBA00001966"/>
    </source>
</evidence>
<evidence type="ECO:0000259" key="26">
    <source>
        <dbReference type="Pfam" id="PF13087"/>
    </source>
</evidence>
<dbReference type="SUPFAM" id="SSF52540">
    <property type="entry name" value="P-loop containing nucleoside triphosphate hydrolases"/>
    <property type="match status" value="1"/>
</dbReference>
<reference evidence="27 28" key="1">
    <citation type="journal article" date="2020" name="ISME J.">
        <title>Uncovering the hidden diversity of litter-decomposition mechanisms in mushroom-forming fungi.</title>
        <authorList>
            <person name="Floudas D."/>
            <person name="Bentzer J."/>
            <person name="Ahren D."/>
            <person name="Johansson T."/>
            <person name="Persson P."/>
            <person name="Tunlid A."/>
        </authorList>
    </citation>
    <scope>NUCLEOTIDE SEQUENCE [LARGE SCALE GENOMIC DNA]</scope>
    <source>
        <strain evidence="27 28">CBS 146.42</strain>
    </source>
</reference>
<dbReference type="InterPro" id="IPR050534">
    <property type="entry name" value="Coronavir_polyprotein_1ab"/>
</dbReference>
<evidence type="ECO:0000256" key="10">
    <source>
        <dbReference type="ARBA" id="ARBA00022741"/>
    </source>
</evidence>
<dbReference type="Pfam" id="PF13087">
    <property type="entry name" value="AAA_12"/>
    <property type="match status" value="1"/>
</dbReference>
<dbReference type="GO" id="GO:0003677">
    <property type="term" value="F:DNA binding"/>
    <property type="evidence" value="ECO:0007669"/>
    <property type="project" value="UniProtKB-KW"/>
</dbReference>
<keyword evidence="7" id="KW-0235">DNA replication</keyword>
<dbReference type="PANTHER" id="PTHR43788:SF8">
    <property type="entry name" value="DNA-BINDING PROTEIN SMUBP-2"/>
    <property type="match status" value="1"/>
</dbReference>
<feature type="compositionally biased region" description="Basic and acidic residues" evidence="23">
    <location>
        <begin position="200"/>
        <end position="213"/>
    </location>
</feature>
<feature type="compositionally biased region" description="Polar residues" evidence="23">
    <location>
        <begin position="184"/>
        <end position="194"/>
    </location>
</feature>
<dbReference type="GO" id="GO:0016787">
    <property type="term" value="F:hydrolase activity"/>
    <property type="evidence" value="ECO:0007669"/>
    <property type="project" value="UniProtKB-KW"/>
</dbReference>
<keyword evidence="16" id="KW-0408">Iron</keyword>
<dbReference type="OrthoDB" id="6513042at2759"/>
<evidence type="ECO:0000256" key="9">
    <source>
        <dbReference type="ARBA" id="ARBA00022723"/>
    </source>
</evidence>
<dbReference type="GO" id="GO:0017116">
    <property type="term" value="F:single-stranded DNA helicase activity"/>
    <property type="evidence" value="ECO:0007669"/>
    <property type="project" value="InterPro"/>
</dbReference>
<evidence type="ECO:0000256" key="19">
    <source>
        <dbReference type="ARBA" id="ARBA00023204"/>
    </source>
</evidence>
<dbReference type="FunFam" id="3.40.50.300:FF:001170">
    <property type="entry name" value="DNA replication helicase Dna2"/>
    <property type="match status" value="1"/>
</dbReference>
<evidence type="ECO:0000256" key="11">
    <source>
        <dbReference type="ARBA" id="ARBA00022759"/>
    </source>
</evidence>
<keyword evidence="8" id="KW-0540">Nuclease</keyword>
<dbReference type="CDD" id="cd22318">
    <property type="entry name" value="DNA2_N-like"/>
    <property type="match status" value="1"/>
</dbReference>
<keyword evidence="18" id="KW-0238">DNA-binding</keyword>
<dbReference type="InterPro" id="IPR041679">
    <property type="entry name" value="DNA2/NAM7-like_C"/>
</dbReference>
<evidence type="ECO:0000256" key="20">
    <source>
        <dbReference type="ARBA" id="ARBA00023242"/>
    </source>
</evidence>
<keyword evidence="9" id="KW-0479">Metal-binding</keyword>
<feature type="domain" description="DNA2/NAM7 helicase helicase" evidence="25">
    <location>
        <begin position="1062"/>
        <end position="1129"/>
    </location>
</feature>
<dbReference type="CDD" id="cd18041">
    <property type="entry name" value="DEXXQc_DNA2"/>
    <property type="match status" value="1"/>
</dbReference>
<comment type="similarity">
    <text evidence="3">Belongs to the DNA2/NAM7 helicase family.</text>
</comment>
<dbReference type="CDD" id="cd18808">
    <property type="entry name" value="SF1_C_Upf1"/>
    <property type="match status" value="1"/>
</dbReference>
<evidence type="ECO:0000256" key="3">
    <source>
        <dbReference type="ARBA" id="ARBA00007913"/>
    </source>
</evidence>
<dbReference type="GO" id="GO:0006281">
    <property type="term" value="P:DNA repair"/>
    <property type="evidence" value="ECO:0007669"/>
    <property type="project" value="UniProtKB-KW"/>
</dbReference>
<evidence type="ECO:0000256" key="5">
    <source>
        <dbReference type="ARBA" id="ARBA00021516"/>
    </source>
</evidence>
<keyword evidence="11" id="KW-0255">Endonuclease</keyword>
<feature type="region of interest" description="Disordered" evidence="23">
    <location>
        <begin position="253"/>
        <end position="289"/>
    </location>
</feature>
<evidence type="ECO:0000256" key="13">
    <source>
        <dbReference type="ARBA" id="ARBA00022801"/>
    </source>
</evidence>
<feature type="compositionally biased region" description="Basic and acidic residues" evidence="23">
    <location>
        <begin position="1443"/>
        <end position="1453"/>
    </location>
</feature>
<dbReference type="FunFam" id="3.40.50.300:FF:000789">
    <property type="entry name" value="DNA replication ATP-dependent helicase/nuclease DNA2"/>
    <property type="match status" value="1"/>
</dbReference>
<dbReference type="GO" id="GO:0051539">
    <property type="term" value="F:4 iron, 4 sulfur cluster binding"/>
    <property type="evidence" value="ECO:0007669"/>
    <property type="project" value="UniProtKB-KW"/>
</dbReference>
<organism evidence="27 28">
    <name type="scientific">Leucocoprinus leucothites</name>
    <dbReference type="NCBI Taxonomy" id="201217"/>
    <lineage>
        <taxon>Eukaryota</taxon>
        <taxon>Fungi</taxon>
        <taxon>Dikarya</taxon>
        <taxon>Basidiomycota</taxon>
        <taxon>Agaricomycotina</taxon>
        <taxon>Agaricomycetes</taxon>
        <taxon>Agaricomycetidae</taxon>
        <taxon>Agaricales</taxon>
        <taxon>Agaricineae</taxon>
        <taxon>Agaricaceae</taxon>
        <taxon>Leucocoprinus</taxon>
    </lineage>
</organism>